<reference evidence="2 3" key="1">
    <citation type="submission" date="2016-02" db="EMBL/GenBank/DDBJ databases">
        <title>Complete genome sequence and transcriptome regulation of the pentose utilising yeast Sugiyamaella lignohabitans.</title>
        <authorList>
            <person name="Bellasio M."/>
            <person name="Peymann A."/>
            <person name="Valli M."/>
            <person name="Sipitzky M."/>
            <person name="Graf A."/>
            <person name="Sauer M."/>
            <person name="Marx H."/>
            <person name="Mattanovich D."/>
        </authorList>
    </citation>
    <scope>NUCLEOTIDE SEQUENCE [LARGE SCALE GENOMIC DNA]</scope>
    <source>
        <strain evidence="2 3">CBS 10342</strain>
    </source>
</reference>
<keyword evidence="1" id="KW-1133">Transmembrane helix</keyword>
<feature type="transmembrane region" description="Helical" evidence="1">
    <location>
        <begin position="237"/>
        <end position="259"/>
    </location>
</feature>
<dbReference type="KEGG" id="slb:AWJ20_3255"/>
<dbReference type="InterPro" id="IPR037997">
    <property type="entry name" value="Dgk1-like"/>
</dbReference>
<proteinExistence type="predicted"/>
<keyword evidence="1" id="KW-0472">Membrane</keyword>
<feature type="transmembrane region" description="Helical" evidence="1">
    <location>
        <begin position="205"/>
        <end position="225"/>
    </location>
</feature>
<keyword evidence="1" id="KW-0812">Transmembrane</keyword>
<dbReference type="GO" id="GO:0141035">
    <property type="term" value="F:CTP-dependent diacylglycerol kinase activity"/>
    <property type="evidence" value="ECO:0007669"/>
    <property type="project" value="EnsemblFungi"/>
</dbReference>
<dbReference type="Proteomes" id="UP000189580">
    <property type="component" value="Chromosome b"/>
</dbReference>
<dbReference type="GO" id="GO:0004143">
    <property type="term" value="F:ATP-dependent diacylglycerol kinase activity"/>
    <property type="evidence" value="ECO:0007669"/>
    <property type="project" value="InterPro"/>
</dbReference>
<evidence type="ECO:0000256" key="1">
    <source>
        <dbReference type="SAM" id="Phobius"/>
    </source>
</evidence>
<keyword evidence="3" id="KW-1185">Reference proteome</keyword>
<dbReference type="GO" id="GO:0006654">
    <property type="term" value="P:phosphatidic acid biosynthetic process"/>
    <property type="evidence" value="ECO:0007669"/>
    <property type="project" value="EnsemblFungi"/>
</dbReference>
<name>A0A167FRQ4_9ASCO</name>
<gene>
    <name evidence="2" type="primary">DGK1</name>
    <name evidence="2" type="ORF">AWJ20_3255</name>
</gene>
<evidence type="ECO:0000313" key="2">
    <source>
        <dbReference type="EMBL" id="ANB15618.1"/>
    </source>
</evidence>
<dbReference type="PANTHER" id="PTHR31303">
    <property type="entry name" value="CTP-DEPENDENT DIACYLGLYCEROL KINASE 1"/>
    <property type="match status" value="1"/>
</dbReference>
<protein>
    <submittedName>
        <fullName evidence="2">Dgk1p</fullName>
    </submittedName>
</protein>
<dbReference type="EMBL" id="CP014503">
    <property type="protein sequence ID" value="ANB15618.1"/>
    <property type="molecule type" value="Genomic_DNA"/>
</dbReference>
<dbReference type="GO" id="GO:2001210">
    <property type="term" value="P:regulation of isopentenyl diphosphate biosynthetic process, mevalonate pathway"/>
    <property type="evidence" value="ECO:0007669"/>
    <property type="project" value="EnsemblFungi"/>
</dbReference>
<dbReference type="GeneID" id="30035257"/>
<dbReference type="RefSeq" id="XP_018738095.1">
    <property type="nucleotide sequence ID" value="XM_018880259.1"/>
</dbReference>
<organism evidence="2 3">
    <name type="scientific">Sugiyamaella lignohabitans</name>
    <dbReference type="NCBI Taxonomy" id="796027"/>
    <lineage>
        <taxon>Eukaryota</taxon>
        <taxon>Fungi</taxon>
        <taxon>Dikarya</taxon>
        <taxon>Ascomycota</taxon>
        <taxon>Saccharomycotina</taxon>
        <taxon>Dipodascomycetes</taxon>
        <taxon>Dipodascales</taxon>
        <taxon>Trichomonascaceae</taxon>
        <taxon>Sugiyamaella</taxon>
    </lineage>
</organism>
<dbReference type="PANTHER" id="PTHR31303:SF1">
    <property type="entry name" value="CTP-DEPENDENT DIACYLGLYCEROL KINASE 1"/>
    <property type="match status" value="1"/>
</dbReference>
<accession>A0A167FRQ4</accession>
<evidence type="ECO:0000313" key="3">
    <source>
        <dbReference type="Proteomes" id="UP000189580"/>
    </source>
</evidence>
<dbReference type="GO" id="GO:0005789">
    <property type="term" value="C:endoplasmic reticulum membrane"/>
    <property type="evidence" value="ECO:0007669"/>
    <property type="project" value="EnsemblFungi"/>
</dbReference>
<sequence length="334" mass="36743">MASLNGLQKPLAKRDELFHMIHDSETGSISSESIHDNASLSFSTSSSDSISDSVSRSSSLASFPDSGQVNFGESLTVPTSSLTSESKSPSAVSLVTIPSHQTFRSFIHRHEIPRKILHISIGFITLWLYTQGFLISQITPVLTTMFIIIGGTDLIRFRNEHFNKFYVSVMGFLMREKEVNSYNGVIWYLLGLILVFVSFQKDICLLAVLLLSWADTAASTIGRAYGHLTPKIGNKSLAGSSAAFLTGVMSTLLLYGFFIPRYNYFNAPGDILWSPETSLVPLWVFAIVTGAVASLSEAIDIVDDNFSIPVFSSMFMWTFIRLTSTGSYESSVFA</sequence>
<dbReference type="OrthoDB" id="5673at2759"/>
<feature type="transmembrane region" description="Helical" evidence="1">
    <location>
        <begin position="179"/>
        <end position="199"/>
    </location>
</feature>
<feature type="transmembrane region" description="Helical" evidence="1">
    <location>
        <begin position="279"/>
        <end position="299"/>
    </location>
</feature>
<dbReference type="AlphaFoldDB" id="A0A167FRQ4"/>